<organism evidence="3 4">
    <name type="scientific">Mucilaginibacter auburnensis</name>
    <dbReference type="NCBI Taxonomy" id="1457233"/>
    <lineage>
        <taxon>Bacteria</taxon>
        <taxon>Pseudomonadati</taxon>
        <taxon>Bacteroidota</taxon>
        <taxon>Sphingobacteriia</taxon>
        <taxon>Sphingobacteriales</taxon>
        <taxon>Sphingobacteriaceae</taxon>
        <taxon>Mucilaginibacter</taxon>
    </lineage>
</organism>
<dbReference type="OrthoDB" id="9798407at2"/>
<evidence type="ECO:0000313" key="3">
    <source>
        <dbReference type="EMBL" id="PJJ79176.1"/>
    </source>
</evidence>
<feature type="signal peptide" evidence="1">
    <location>
        <begin position="1"/>
        <end position="20"/>
    </location>
</feature>
<dbReference type="SUPFAM" id="SSF51658">
    <property type="entry name" value="Xylose isomerase-like"/>
    <property type="match status" value="1"/>
</dbReference>
<name>A0A2H9VLH6_9SPHI</name>
<evidence type="ECO:0000313" key="4">
    <source>
        <dbReference type="Proteomes" id="UP000242687"/>
    </source>
</evidence>
<evidence type="ECO:0000256" key="1">
    <source>
        <dbReference type="SAM" id="SignalP"/>
    </source>
</evidence>
<comment type="caution">
    <text evidence="3">The sequence shown here is derived from an EMBL/GenBank/DDBJ whole genome shotgun (WGS) entry which is preliminary data.</text>
</comment>
<dbReference type="Gene3D" id="3.20.20.150">
    <property type="entry name" value="Divalent-metal-dependent TIM barrel enzymes"/>
    <property type="match status" value="1"/>
</dbReference>
<evidence type="ECO:0000259" key="2">
    <source>
        <dbReference type="Pfam" id="PF01261"/>
    </source>
</evidence>
<reference evidence="3 4" key="1">
    <citation type="submission" date="2017-11" db="EMBL/GenBank/DDBJ databases">
        <title>Genomic Encyclopedia of Archaeal and Bacterial Type Strains, Phase II (KMG-II): From Individual Species to Whole Genera.</title>
        <authorList>
            <person name="Goeker M."/>
        </authorList>
    </citation>
    <scope>NUCLEOTIDE SEQUENCE [LARGE SCALE GENOMIC DNA]</scope>
    <source>
        <strain evidence="3 4">DSM 28175</strain>
    </source>
</reference>
<dbReference type="GO" id="GO:0016853">
    <property type="term" value="F:isomerase activity"/>
    <property type="evidence" value="ECO:0007669"/>
    <property type="project" value="UniProtKB-KW"/>
</dbReference>
<keyword evidence="4" id="KW-1185">Reference proteome</keyword>
<dbReference type="RefSeq" id="WP_100341537.1">
    <property type="nucleotide sequence ID" value="NZ_PGFJ01000002.1"/>
</dbReference>
<dbReference type="PANTHER" id="PTHR12110:SF41">
    <property type="entry name" value="INOSOSE DEHYDRATASE"/>
    <property type="match status" value="1"/>
</dbReference>
<dbReference type="PROSITE" id="PS51318">
    <property type="entry name" value="TAT"/>
    <property type="match status" value="1"/>
</dbReference>
<dbReference type="InterPro" id="IPR036237">
    <property type="entry name" value="Xyl_isomerase-like_sf"/>
</dbReference>
<dbReference type="Proteomes" id="UP000242687">
    <property type="component" value="Unassembled WGS sequence"/>
</dbReference>
<feature type="chain" id="PRO_5014191669" evidence="1">
    <location>
        <begin position="21"/>
        <end position="291"/>
    </location>
</feature>
<proteinExistence type="predicted"/>
<protein>
    <submittedName>
        <fullName evidence="3">Sugar phosphate isomerase/epimerase</fullName>
    </submittedName>
</protein>
<dbReference type="AlphaFoldDB" id="A0A2H9VLH6"/>
<dbReference type="InterPro" id="IPR006311">
    <property type="entry name" value="TAT_signal"/>
</dbReference>
<feature type="domain" description="Xylose isomerase-like TIM barrel" evidence="2">
    <location>
        <begin position="52"/>
        <end position="286"/>
    </location>
</feature>
<dbReference type="InterPro" id="IPR013022">
    <property type="entry name" value="Xyl_isomerase-like_TIM-brl"/>
</dbReference>
<dbReference type="EMBL" id="PGFJ01000002">
    <property type="protein sequence ID" value="PJJ79176.1"/>
    <property type="molecule type" value="Genomic_DNA"/>
</dbReference>
<keyword evidence="1" id="KW-0732">Signal</keyword>
<accession>A0A2H9VLH6</accession>
<keyword evidence="3" id="KW-0413">Isomerase</keyword>
<dbReference type="InterPro" id="IPR050312">
    <property type="entry name" value="IolE/XylAMocC-like"/>
</dbReference>
<dbReference type="PANTHER" id="PTHR12110">
    <property type="entry name" value="HYDROXYPYRUVATE ISOMERASE"/>
    <property type="match status" value="1"/>
</dbReference>
<sequence>MSSRRSFIKTSALLSAGVLAAPSLLAADKKYIGLQLYTIRDAMQKTPEAGLARVAGIGYNSVEGATYSGSEKFYGMDAPAFKKVLKQNGLDMISCHYSLGEENPANKGTILNGWDKAVDEAAKVGIKYMVCAYLTPKERGGLDHYKKLAADFNKAGELCARAGIQFCYHNHDFEFIGQDGKYPYEILLANTDKKLVKMEMDIYWVSKAKQDPIALFKQNPDRFPLWHVKDMDSTPRASFTEVGNGVIDFKKIFAQAKKSGMKYFFVEQDMTPGDPFESITKSFKYIKNNLV</sequence>
<dbReference type="Pfam" id="PF01261">
    <property type="entry name" value="AP_endonuc_2"/>
    <property type="match status" value="1"/>
</dbReference>
<gene>
    <name evidence="3" type="ORF">CLV57_2301</name>
</gene>